<reference evidence="2 3" key="1">
    <citation type="journal article" date="2021" name="Int. J. Syst. Evol. Microbiol.">
        <title>Reticulibacter mediterranei gen. nov., sp. nov., within the new family Reticulibacteraceae fam. nov., and Ktedonospora formicarum gen. nov., sp. nov., Ktedonobacter robiniae sp. nov., Dictyobacter formicarum sp. nov. and Dictyobacter arantiisoli sp. nov., belonging to the class Ktedonobacteria.</title>
        <authorList>
            <person name="Yabe S."/>
            <person name="Zheng Y."/>
            <person name="Wang C.M."/>
            <person name="Sakai Y."/>
            <person name="Abe K."/>
            <person name="Yokota A."/>
            <person name="Donadio S."/>
            <person name="Cavaletti L."/>
            <person name="Monciardini P."/>
        </authorList>
    </citation>
    <scope>NUCLEOTIDE SEQUENCE [LARGE SCALE GENOMIC DNA]</scope>
    <source>
        <strain evidence="2 3">SOSP1-30</strain>
    </source>
</reference>
<dbReference type="Proteomes" id="UP000654345">
    <property type="component" value="Unassembled WGS sequence"/>
</dbReference>
<keyword evidence="3" id="KW-1185">Reference proteome</keyword>
<organism evidence="2 3">
    <name type="scientific">Ktedonobacter robiniae</name>
    <dbReference type="NCBI Taxonomy" id="2778365"/>
    <lineage>
        <taxon>Bacteria</taxon>
        <taxon>Bacillati</taxon>
        <taxon>Chloroflexota</taxon>
        <taxon>Ktedonobacteria</taxon>
        <taxon>Ktedonobacterales</taxon>
        <taxon>Ktedonobacteraceae</taxon>
        <taxon>Ktedonobacter</taxon>
    </lineage>
</organism>
<evidence type="ECO:0000313" key="2">
    <source>
        <dbReference type="EMBL" id="GHO52385.1"/>
    </source>
</evidence>
<proteinExistence type="predicted"/>
<evidence type="ECO:0000313" key="3">
    <source>
        <dbReference type="Proteomes" id="UP000654345"/>
    </source>
</evidence>
<accession>A0ABQ3UIF9</accession>
<evidence type="ECO:0000256" key="1">
    <source>
        <dbReference type="SAM" id="Phobius"/>
    </source>
</evidence>
<sequence length="61" mass="6411">MPHGVGMGICGGTGTGFSLCFEREAGVFFFADENIIKILAGGVAVAFFLLPFNVADKHGLY</sequence>
<feature type="transmembrane region" description="Helical" evidence="1">
    <location>
        <begin position="35"/>
        <end position="55"/>
    </location>
</feature>
<comment type="caution">
    <text evidence="2">The sequence shown here is derived from an EMBL/GenBank/DDBJ whole genome shotgun (WGS) entry which is preliminary data.</text>
</comment>
<dbReference type="EMBL" id="BNJG01000001">
    <property type="protein sequence ID" value="GHO52385.1"/>
    <property type="molecule type" value="Genomic_DNA"/>
</dbReference>
<protein>
    <submittedName>
        <fullName evidence="2">Uncharacterized protein</fullName>
    </submittedName>
</protein>
<gene>
    <name evidence="2" type="ORF">KSB_08600</name>
</gene>
<keyword evidence="1" id="KW-1133">Transmembrane helix</keyword>
<keyword evidence="1" id="KW-0472">Membrane</keyword>
<keyword evidence="1" id="KW-0812">Transmembrane</keyword>
<name>A0ABQ3UIF9_9CHLR</name>